<organism evidence="3 4">
    <name type="scientific">Trichococcus shcherbakoviae subsp. psychrophilus</name>
    <dbReference type="NCBI Taxonomy" id="2585775"/>
    <lineage>
        <taxon>Bacteria</taxon>
        <taxon>Bacillati</taxon>
        <taxon>Bacillota</taxon>
        <taxon>Bacilli</taxon>
        <taxon>Lactobacillales</taxon>
        <taxon>Carnobacteriaceae</taxon>
        <taxon>Trichococcus</taxon>
    </lineage>
</organism>
<proteinExistence type="predicted"/>
<feature type="signal peptide" evidence="1">
    <location>
        <begin position="1"/>
        <end position="23"/>
    </location>
</feature>
<feature type="chain" id="PRO_5022815614" description="YqgU-like 6-bladed beta-propeller domain-containing protein" evidence="1">
    <location>
        <begin position="24"/>
        <end position="366"/>
    </location>
</feature>
<dbReference type="Pfam" id="PF21101">
    <property type="entry name" value="YqgU"/>
    <property type="match status" value="1"/>
</dbReference>
<evidence type="ECO:0000259" key="2">
    <source>
        <dbReference type="Pfam" id="PF21101"/>
    </source>
</evidence>
<evidence type="ECO:0000313" key="4">
    <source>
        <dbReference type="Proteomes" id="UP000313395"/>
    </source>
</evidence>
<keyword evidence="4" id="KW-1185">Reference proteome</keyword>
<evidence type="ECO:0000313" key="3">
    <source>
        <dbReference type="EMBL" id="TNV69203.1"/>
    </source>
</evidence>
<keyword evidence="1" id="KW-0732">Signal</keyword>
<dbReference type="SUPFAM" id="SSF82171">
    <property type="entry name" value="DPP6 N-terminal domain-like"/>
    <property type="match status" value="1"/>
</dbReference>
<dbReference type="InterPro" id="IPR048421">
    <property type="entry name" value="YqgU_beta-prop"/>
</dbReference>
<sequence>MGKRRLAWLILSLSSVLILAACAQRLTYPDQPDASEPDLSSGSSFSTISKDEFLYAVGWLDERTILVALESNGEYGLYSHDLLTGEEQLIRAFSDRLVFAALSANGQRMLVQVATQQGNNIMMIDKSGKSLAEFHFSEGILKGVSWNPTNEGQLFVSVQKTVDRPINYLWDISNGEWIEMPDTEEMPVWYSENMYLHKKTGTDGISALVLSDIRLPGKDTVIDREILAYGLEGESVWVVTPSDFNEKELLVISYYPLLITQGYISLPHIIDGSGLVIPEFTKGNDSDETFAVIPKQEPESVAGISFELAKVDFSGNVSEMLTEVERMDPILASPDGSYLLYGKRYEHLYDVERNGWIQLTEQKKSR</sequence>
<feature type="domain" description="YqgU-like 6-bladed beta-propeller" evidence="2">
    <location>
        <begin position="82"/>
        <end position="342"/>
    </location>
</feature>
<dbReference type="AlphaFoldDB" id="A0A5C5E990"/>
<accession>A0A5C5E990</accession>
<name>A0A5C5E990_9LACT</name>
<gene>
    <name evidence="3" type="ORF">FHK04_06740</name>
</gene>
<evidence type="ECO:0000256" key="1">
    <source>
        <dbReference type="SAM" id="SignalP"/>
    </source>
</evidence>
<protein>
    <recommendedName>
        <fullName evidence="2">YqgU-like 6-bladed beta-propeller domain-containing protein</fullName>
    </recommendedName>
</protein>
<dbReference type="RefSeq" id="WP_140185899.1">
    <property type="nucleotide sequence ID" value="NZ_VENO01000002.1"/>
</dbReference>
<dbReference type="EMBL" id="VENO01000002">
    <property type="protein sequence ID" value="TNV69203.1"/>
    <property type="molecule type" value="Genomic_DNA"/>
</dbReference>
<dbReference type="Proteomes" id="UP000313395">
    <property type="component" value="Unassembled WGS sequence"/>
</dbReference>
<comment type="caution">
    <text evidence="3">The sequence shown here is derived from an EMBL/GenBank/DDBJ whole genome shotgun (WGS) entry which is preliminary data.</text>
</comment>
<dbReference type="PROSITE" id="PS51257">
    <property type="entry name" value="PROKAR_LIPOPROTEIN"/>
    <property type="match status" value="1"/>
</dbReference>
<reference evidence="3 4" key="1">
    <citation type="submission" date="2019-06" db="EMBL/GenBank/DDBJ databases">
        <title>Description Trichococcus psychrophilus sp. nov., isolated from a cold spring, by genomic and phenotypic analyses.</title>
        <authorList>
            <person name="Zakharyuk A."/>
        </authorList>
    </citation>
    <scope>NUCLEOTIDE SEQUENCE [LARGE SCALE GENOMIC DNA]</scope>
    <source>
        <strain evidence="3 4">SKBG</strain>
    </source>
</reference>